<dbReference type="InterPro" id="IPR001123">
    <property type="entry name" value="LeuE-type"/>
</dbReference>
<accession>A0A066UTB3</accession>
<dbReference type="Proteomes" id="UP000027219">
    <property type="component" value="Unassembled WGS sequence"/>
</dbReference>
<dbReference type="RefSeq" id="WP_032550544.1">
    <property type="nucleotide sequence ID" value="NZ_JATABQ010000054.1"/>
</dbReference>
<dbReference type="GO" id="GO:0033228">
    <property type="term" value="P:cysteine export across plasma membrane"/>
    <property type="evidence" value="ECO:0007669"/>
    <property type="project" value="TreeGrafter"/>
</dbReference>
<dbReference type="OrthoDB" id="9812084at2"/>
<dbReference type="Pfam" id="PF01810">
    <property type="entry name" value="LysE"/>
    <property type="match status" value="1"/>
</dbReference>
<reference evidence="7 10" key="2">
    <citation type="submission" date="2019-09" db="EMBL/GenBank/DDBJ databases">
        <title>Vibrio Fortis S7-72.</title>
        <authorList>
            <person name="Das S.K."/>
        </authorList>
    </citation>
    <scope>NUCLEOTIDE SEQUENCE [LARGE SCALE GENOMIC DNA]</scope>
    <source>
        <strain evidence="7 10">S7-72</strain>
    </source>
</reference>
<evidence type="ECO:0000256" key="4">
    <source>
        <dbReference type="ARBA" id="ARBA00022989"/>
    </source>
</evidence>
<dbReference type="STRING" id="212667.VFDL14_17945"/>
<evidence type="ECO:0000256" key="5">
    <source>
        <dbReference type="ARBA" id="ARBA00023136"/>
    </source>
</evidence>
<keyword evidence="9" id="KW-1185">Reference proteome</keyword>
<comment type="subcellular location">
    <subcellularLocation>
        <location evidence="1">Cell membrane</location>
        <topology evidence="1">Multi-pass membrane protein</topology>
    </subcellularLocation>
</comment>
<keyword evidence="4 6" id="KW-1133">Transmembrane helix</keyword>
<dbReference type="GO" id="GO:0005886">
    <property type="term" value="C:plasma membrane"/>
    <property type="evidence" value="ECO:0007669"/>
    <property type="project" value="UniProtKB-SubCell"/>
</dbReference>
<keyword evidence="2" id="KW-1003">Cell membrane</keyword>
<comment type="caution">
    <text evidence="8">The sequence shown here is derived from an EMBL/GenBank/DDBJ whole genome shotgun (WGS) entry which is preliminary data.</text>
</comment>
<dbReference type="AlphaFoldDB" id="A0A066UTB3"/>
<dbReference type="GO" id="GO:0015171">
    <property type="term" value="F:amino acid transmembrane transporter activity"/>
    <property type="evidence" value="ECO:0007669"/>
    <property type="project" value="TreeGrafter"/>
</dbReference>
<evidence type="ECO:0000313" key="8">
    <source>
        <dbReference type="EMBL" id="KDN29132.1"/>
    </source>
</evidence>
<name>A0A066UTB3_9VIBR</name>
<evidence type="ECO:0000313" key="10">
    <source>
        <dbReference type="Proteomes" id="UP000326687"/>
    </source>
</evidence>
<keyword evidence="3 6" id="KW-0812">Transmembrane</keyword>
<dbReference type="PANTHER" id="PTHR30086:SF20">
    <property type="entry name" value="ARGININE EXPORTER PROTEIN ARGO-RELATED"/>
    <property type="match status" value="1"/>
</dbReference>
<evidence type="ECO:0000256" key="3">
    <source>
        <dbReference type="ARBA" id="ARBA00022692"/>
    </source>
</evidence>
<reference evidence="8 9" key="1">
    <citation type="submission" date="2014-02" db="EMBL/GenBank/DDBJ databases">
        <title>Vibrio fortis Dalian14 Genome Sequencing.</title>
        <authorList>
            <person name="Wang Y."/>
            <person name="Song L."/>
            <person name="Liu G."/>
            <person name="Ding J."/>
        </authorList>
    </citation>
    <scope>NUCLEOTIDE SEQUENCE [LARGE SCALE GENOMIC DNA]</scope>
    <source>
        <strain evidence="8 9">Dalian14</strain>
    </source>
</reference>
<evidence type="ECO:0000256" key="1">
    <source>
        <dbReference type="ARBA" id="ARBA00004651"/>
    </source>
</evidence>
<organism evidence="8 9">
    <name type="scientific">Vibrio fortis</name>
    <dbReference type="NCBI Taxonomy" id="212667"/>
    <lineage>
        <taxon>Bacteria</taxon>
        <taxon>Pseudomonadati</taxon>
        <taxon>Pseudomonadota</taxon>
        <taxon>Gammaproteobacteria</taxon>
        <taxon>Vibrionales</taxon>
        <taxon>Vibrionaceae</taxon>
        <taxon>Vibrio</taxon>
    </lineage>
</organism>
<proteinExistence type="predicted"/>
<keyword evidence="5 6" id="KW-0472">Membrane</keyword>
<dbReference type="EMBL" id="VXDD01000003">
    <property type="protein sequence ID" value="KAB0301154.1"/>
    <property type="molecule type" value="Genomic_DNA"/>
</dbReference>
<feature type="transmembrane region" description="Helical" evidence="6">
    <location>
        <begin position="140"/>
        <end position="161"/>
    </location>
</feature>
<evidence type="ECO:0000256" key="2">
    <source>
        <dbReference type="ARBA" id="ARBA00022475"/>
    </source>
</evidence>
<evidence type="ECO:0000313" key="9">
    <source>
        <dbReference type="Proteomes" id="UP000027219"/>
    </source>
</evidence>
<feature type="transmembrane region" description="Helical" evidence="6">
    <location>
        <begin position="44"/>
        <end position="65"/>
    </location>
</feature>
<evidence type="ECO:0000313" key="7">
    <source>
        <dbReference type="EMBL" id="KAB0301154.1"/>
    </source>
</evidence>
<gene>
    <name evidence="7" type="ORF">F2Z80_18905</name>
    <name evidence="8" type="ORF">VFDL14_17945</name>
</gene>
<dbReference type="Proteomes" id="UP000326687">
    <property type="component" value="Unassembled WGS sequence"/>
</dbReference>
<dbReference type="EMBL" id="JFFR01000012">
    <property type="protein sequence ID" value="KDN29132.1"/>
    <property type="molecule type" value="Genomic_DNA"/>
</dbReference>
<sequence>MPFEQLTALALFAFVSTFTPGPNNIMLMTSGANVGFTKTIPHMLGIALGFAIMLLLVGFGLMGLFHSFPIIHQVLKYLSLAYLVYLAIKIATSGKAEEKESYKPMSFLAAASFQWVNPKGWSMALTAISVYSTGSSWVELAIIAAIFTLANLPSVTFWTAAGKQLQHWLTTPLRIKGFNYAMALLLLVSTVPMI</sequence>
<feature type="transmembrane region" description="Helical" evidence="6">
    <location>
        <begin position="173"/>
        <end position="193"/>
    </location>
</feature>
<protein>
    <submittedName>
        <fullName evidence="8">Amino acid transporter LysE</fullName>
    </submittedName>
    <submittedName>
        <fullName evidence="7">LysE family translocator</fullName>
    </submittedName>
</protein>
<dbReference type="PANTHER" id="PTHR30086">
    <property type="entry name" value="ARGININE EXPORTER PROTEIN ARGO"/>
    <property type="match status" value="1"/>
</dbReference>
<evidence type="ECO:0000256" key="6">
    <source>
        <dbReference type="SAM" id="Phobius"/>
    </source>
</evidence>